<sequence>MTQHLRLIMAAAATALALLTASDPVLARGAAANIMNSPGYQRRLQESRQQLAVPEPQAPVPVKPRAKHRHRHVH</sequence>
<gene>
    <name evidence="3" type="ORF">S58_45710</name>
</gene>
<evidence type="ECO:0000256" key="1">
    <source>
        <dbReference type="SAM" id="MobiDB-lite"/>
    </source>
</evidence>
<dbReference type="Proteomes" id="UP000011841">
    <property type="component" value="Chromosome"/>
</dbReference>
<evidence type="ECO:0000256" key="2">
    <source>
        <dbReference type="SAM" id="SignalP"/>
    </source>
</evidence>
<proteinExistence type="predicted"/>
<feature type="compositionally biased region" description="Basic residues" evidence="1">
    <location>
        <begin position="64"/>
        <end position="74"/>
    </location>
</feature>
<evidence type="ECO:0000313" key="4">
    <source>
        <dbReference type="Proteomes" id="UP000011841"/>
    </source>
</evidence>
<dbReference type="STRING" id="1245469.S58_45710"/>
<dbReference type="KEGG" id="aol:S58_45710"/>
<dbReference type="EMBL" id="AP012603">
    <property type="protein sequence ID" value="BAM90555.1"/>
    <property type="molecule type" value="Genomic_DNA"/>
</dbReference>
<dbReference type="HOGENOM" id="CLU_191270_0_0_5"/>
<feature type="region of interest" description="Disordered" evidence="1">
    <location>
        <begin position="44"/>
        <end position="74"/>
    </location>
</feature>
<evidence type="ECO:0000313" key="3">
    <source>
        <dbReference type="EMBL" id="BAM90555.1"/>
    </source>
</evidence>
<keyword evidence="4" id="KW-1185">Reference proteome</keyword>
<reference evidence="3 4" key="1">
    <citation type="journal article" date="2013" name="Appl. Environ. Microbiol.">
        <title>Genome analysis suggests that the soil oligotrophic bacterium Agromonas oligotrophica (Bradyrhizobium oligotrophicum) is a nitrogen-fixing symbiont of Aeschynomene indica.</title>
        <authorList>
            <person name="Okubo T."/>
            <person name="Fukushima S."/>
            <person name="Itakura M."/>
            <person name="Oshima K."/>
            <person name="Longtonglang A."/>
            <person name="Teaumroong N."/>
            <person name="Mitsui H."/>
            <person name="Hattori M."/>
            <person name="Hattori R."/>
            <person name="Hattori T."/>
            <person name="Minamisawa K."/>
        </authorList>
    </citation>
    <scope>NUCLEOTIDE SEQUENCE [LARGE SCALE GENOMIC DNA]</scope>
    <source>
        <strain evidence="3 4">S58</strain>
    </source>
</reference>
<feature type="signal peptide" evidence="2">
    <location>
        <begin position="1"/>
        <end position="27"/>
    </location>
</feature>
<name>M4ZW43_9BRAD</name>
<dbReference type="PATRIC" id="fig|1245469.3.peg.4677"/>
<feature type="chain" id="PRO_5004062272" evidence="2">
    <location>
        <begin position="28"/>
        <end position="74"/>
    </location>
</feature>
<dbReference type="OrthoDB" id="8246112at2"/>
<accession>M4ZW43</accession>
<protein>
    <submittedName>
        <fullName evidence="3">Uncharacterized protein</fullName>
    </submittedName>
</protein>
<dbReference type="AlphaFoldDB" id="M4ZW43"/>
<keyword evidence="2" id="KW-0732">Signal</keyword>
<organism evidence="3 4">
    <name type="scientific">Bradyrhizobium oligotrophicum S58</name>
    <dbReference type="NCBI Taxonomy" id="1245469"/>
    <lineage>
        <taxon>Bacteria</taxon>
        <taxon>Pseudomonadati</taxon>
        <taxon>Pseudomonadota</taxon>
        <taxon>Alphaproteobacteria</taxon>
        <taxon>Hyphomicrobiales</taxon>
        <taxon>Nitrobacteraceae</taxon>
        <taxon>Bradyrhizobium</taxon>
    </lineage>
</organism>
<dbReference type="RefSeq" id="WP_015667646.1">
    <property type="nucleotide sequence ID" value="NC_020453.1"/>
</dbReference>
<dbReference type="GeneID" id="301818353"/>
<dbReference type="eggNOG" id="ENOG50315K9">
    <property type="taxonomic scope" value="Bacteria"/>
</dbReference>